<reference evidence="1" key="1">
    <citation type="submission" date="2021-12" db="EMBL/GenBank/DDBJ databases">
        <authorList>
            <person name="Zaccaron A."/>
            <person name="Stergiopoulos I."/>
        </authorList>
    </citation>
    <scope>NUCLEOTIDE SEQUENCE</scope>
    <source>
        <strain evidence="1">Race5_Kim</strain>
    </source>
</reference>
<evidence type="ECO:0000313" key="1">
    <source>
        <dbReference type="EMBL" id="UJO13303.1"/>
    </source>
</evidence>
<dbReference type="KEGG" id="ffu:CLAFUR5_02539"/>
<gene>
    <name evidence="1" type="ORF">CLAFUR5_02539</name>
</gene>
<proteinExistence type="predicted"/>
<dbReference type="EMBL" id="CP090164">
    <property type="protein sequence ID" value="UJO13303.1"/>
    <property type="molecule type" value="Genomic_DNA"/>
</dbReference>
<protein>
    <submittedName>
        <fullName evidence="1">Uncharacterized protein</fullName>
    </submittedName>
</protein>
<dbReference type="OrthoDB" id="3968884at2759"/>
<accession>A0A9Q8P4T5</accession>
<evidence type="ECO:0000313" key="2">
    <source>
        <dbReference type="Proteomes" id="UP000756132"/>
    </source>
</evidence>
<keyword evidence="2" id="KW-1185">Reference proteome</keyword>
<dbReference type="Proteomes" id="UP000756132">
    <property type="component" value="Chromosome 2"/>
</dbReference>
<dbReference type="GeneID" id="71982417"/>
<organism evidence="1 2">
    <name type="scientific">Passalora fulva</name>
    <name type="common">Tomato leaf mold</name>
    <name type="synonym">Cladosporium fulvum</name>
    <dbReference type="NCBI Taxonomy" id="5499"/>
    <lineage>
        <taxon>Eukaryota</taxon>
        <taxon>Fungi</taxon>
        <taxon>Dikarya</taxon>
        <taxon>Ascomycota</taxon>
        <taxon>Pezizomycotina</taxon>
        <taxon>Dothideomycetes</taxon>
        <taxon>Dothideomycetidae</taxon>
        <taxon>Mycosphaerellales</taxon>
        <taxon>Mycosphaerellaceae</taxon>
        <taxon>Fulvia</taxon>
    </lineage>
</organism>
<dbReference type="AlphaFoldDB" id="A0A9Q8P4T5"/>
<reference evidence="1" key="2">
    <citation type="journal article" date="2022" name="Microb. Genom.">
        <title>A chromosome-scale genome assembly of the tomato pathogen Cladosporium fulvum reveals a compartmentalized genome architecture and the presence of a dispensable chromosome.</title>
        <authorList>
            <person name="Zaccaron A.Z."/>
            <person name="Chen L.H."/>
            <person name="Samaras A."/>
            <person name="Stergiopoulos I."/>
        </authorList>
    </citation>
    <scope>NUCLEOTIDE SEQUENCE</scope>
    <source>
        <strain evidence="1">Race5_Kim</strain>
    </source>
</reference>
<sequence length="339" mass="38887">MSLSTIYHRLLSFFHTRGSRSKRQDITIQPVGQRSKDLEQEVTPLTQAEPAMEGPGNAADSSTTQNSFTKFFELPYELRDAIYEYLLPPNSKIHYIGGPLPSGTFHIEDTWISNMCQADPRFNPDLERIEQVRPICRFIVSPDGCDIPHDFDINKYKRLEIFFEHYHLATPGVRGHHIAFSHSLMTMSNNFRRFVNRIKTHERLPEIHVSFRDEPRLGLYGDRHWTHELQQGGQFTQVPAQILSISRGERMSLIWYLLEPILRLPLAKTATIQPITCLIASGHNGPFDSFPNIENLSGRWMVALCSALSSWLEGEREQPFEDLLNQRSSGPGRLALAYL</sequence>
<dbReference type="RefSeq" id="XP_047757669.1">
    <property type="nucleotide sequence ID" value="XM_047901687.1"/>
</dbReference>
<name>A0A9Q8P4T5_PASFU</name>